<dbReference type="Gene3D" id="1.20.1250.20">
    <property type="entry name" value="MFS general substrate transporter like domains"/>
    <property type="match status" value="1"/>
</dbReference>
<dbReference type="NCBIfam" id="TIGR00711">
    <property type="entry name" value="efflux_EmrB"/>
    <property type="match status" value="1"/>
</dbReference>
<keyword evidence="2" id="KW-0813">Transport</keyword>
<keyword evidence="6 7" id="KW-0472">Membrane</keyword>
<feature type="transmembrane region" description="Helical" evidence="7">
    <location>
        <begin position="225"/>
        <end position="244"/>
    </location>
</feature>
<dbReference type="Gene3D" id="1.20.1720.10">
    <property type="entry name" value="Multidrug resistance protein D"/>
    <property type="match status" value="1"/>
</dbReference>
<feature type="transmembrane region" description="Helical" evidence="7">
    <location>
        <begin position="192"/>
        <end position="213"/>
    </location>
</feature>
<keyword evidence="4 7" id="KW-0812">Transmembrane</keyword>
<evidence type="ECO:0000256" key="4">
    <source>
        <dbReference type="ARBA" id="ARBA00022692"/>
    </source>
</evidence>
<evidence type="ECO:0000256" key="1">
    <source>
        <dbReference type="ARBA" id="ARBA00004651"/>
    </source>
</evidence>
<feature type="transmembrane region" description="Helical" evidence="7">
    <location>
        <begin position="72"/>
        <end position="91"/>
    </location>
</feature>
<sequence length="509" mass="57216">MKRFWIVLTVMLPTFIEILDTTINNVALRHIQGSLSAGVDESTWIITSYLVSNAIVIPMAGWLSRVFGRKNYLIFSIALFTISSFLCGTAWSLTSLILFRVLQGIGGGGLQPLSQSILLETFPKEKYGAAMAIYGMGIIMAPILGPIVGGWIADNFSWRWIYYINIPVGIISILMTYLVIEDPHYLKKKEKLKIDYPGIIFLALGIGCLQVMLDKGEREDWFESKFIITLFVVSIVSLIALLWWELKRAEHPIVNFRLFKDKNFFFGNLVMFFTFINLFGSIILLPIYVQNLMGYTAFLAGLVLGPAGIIQFIAFPISGKIVDRINPKIPLAFGIIMCAYSTHLMSLFNLQAGFWDFVYPRAVLALGMAFVITPLAAMTVAYIPKEKMQDATPLNGVIRNIGGSVGTAIVTTIVSQRAQFHQFRLIENLTPYDIPYQIAIEKLNEYLQPRALLPPEGAIYKELIRQAQAIAFNEAFWILSVGMISMLLTIMFFRRPIYKKKGGSPDVVH</sequence>
<keyword evidence="5 7" id="KW-1133">Transmembrane helix</keyword>
<organism evidence="9">
    <name type="scientific">Thermodesulfovibrio autotrophicus</name>
    <dbReference type="NCBI Taxonomy" id="3118333"/>
    <lineage>
        <taxon>Bacteria</taxon>
        <taxon>Pseudomonadati</taxon>
        <taxon>Nitrospirota</taxon>
        <taxon>Thermodesulfovibrionia</taxon>
        <taxon>Thermodesulfovibrionales</taxon>
        <taxon>Thermodesulfovibrionaceae</taxon>
        <taxon>Thermodesulfovibrio</taxon>
    </lineage>
</organism>
<feature type="transmembrane region" description="Helical" evidence="7">
    <location>
        <begin position="265"/>
        <end position="289"/>
    </location>
</feature>
<feature type="transmembrane region" description="Helical" evidence="7">
    <location>
        <begin position="362"/>
        <end position="384"/>
    </location>
</feature>
<reference evidence="9" key="1">
    <citation type="submission" date="2024-01" db="EMBL/GenBank/DDBJ databases">
        <title>The first autotrophic representatives of the genus Thermodesulfovibrio.</title>
        <authorList>
            <person name="Maltseva A.I."/>
            <person name="Elcheninov A.G."/>
            <person name="Kublanov I.V."/>
            <person name="Lebedinsky A.V."/>
            <person name="Frolov E.N."/>
        </authorList>
    </citation>
    <scope>NUCLEOTIDE SEQUENCE</scope>
    <source>
        <strain evidence="9">3907-1M</strain>
    </source>
</reference>
<protein>
    <submittedName>
        <fullName evidence="9">DHA2 family efflux MFS transporter permease subunit</fullName>
    </submittedName>
</protein>
<dbReference type="AlphaFoldDB" id="A0AAU8GWG6"/>
<evidence type="ECO:0000256" key="5">
    <source>
        <dbReference type="ARBA" id="ARBA00022989"/>
    </source>
</evidence>
<name>A0AAU8GWG6_9BACT</name>
<feature type="transmembrane region" description="Helical" evidence="7">
    <location>
        <begin position="131"/>
        <end position="154"/>
    </location>
</feature>
<dbReference type="KEGG" id="taut:V4D30_01450"/>
<dbReference type="PROSITE" id="PS50850">
    <property type="entry name" value="MFS"/>
    <property type="match status" value="1"/>
</dbReference>
<dbReference type="Pfam" id="PF07690">
    <property type="entry name" value="MFS_1"/>
    <property type="match status" value="1"/>
</dbReference>
<dbReference type="GO" id="GO:0005886">
    <property type="term" value="C:plasma membrane"/>
    <property type="evidence" value="ECO:0007669"/>
    <property type="project" value="UniProtKB-SubCell"/>
</dbReference>
<feature type="transmembrane region" description="Helical" evidence="7">
    <location>
        <begin position="295"/>
        <end position="317"/>
    </location>
</feature>
<proteinExistence type="predicted"/>
<feature type="transmembrane region" description="Helical" evidence="7">
    <location>
        <begin position="475"/>
        <end position="493"/>
    </location>
</feature>
<gene>
    <name evidence="9" type="ORF">V4D30_01450</name>
</gene>
<evidence type="ECO:0000256" key="7">
    <source>
        <dbReference type="SAM" id="Phobius"/>
    </source>
</evidence>
<evidence type="ECO:0000313" key="9">
    <source>
        <dbReference type="EMBL" id="XCH46958.1"/>
    </source>
</evidence>
<dbReference type="GO" id="GO:0022857">
    <property type="term" value="F:transmembrane transporter activity"/>
    <property type="evidence" value="ECO:0007669"/>
    <property type="project" value="InterPro"/>
</dbReference>
<feature type="transmembrane region" description="Helical" evidence="7">
    <location>
        <begin position="160"/>
        <end position="180"/>
    </location>
</feature>
<keyword evidence="3" id="KW-1003">Cell membrane</keyword>
<dbReference type="RefSeq" id="WP_353684484.1">
    <property type="nucleotide sequence ID" value="NZ_CP144373.1"/>
</dbReference>
<feature type="transmembrane region" description="Helical" evidence="7">
    <location>
        <begin position="42"/>
        <end position="60"/>
    </location>
</feature>
<evidence type="ECO:0000259" key="8">
    <source>
        <dbReference type="PROSITE" id="PS50850"/>
    </source>
</evidence>
<comment type="subcellular location">
    <subcellularLocation>
        <location evidence="1">Cell membrane</location>
        <topology evidence="1">Multi-pass membrane protein</topology>
    </subcellularLocation>
</comment>
<dbReference type="FunFam" id="1.20.1720.10:FF:000064">
    <property type="entry name" value="MFS transporter, DHA2 family, multidrug resistance protein"/>
    <property type="match status" value="1"/>
</dbReference>
<evidence type="ECO:0000256" key="2">
    <source>
        <dbReference type="ARBA" id="ARBA00022448"/>
    </source>
</evidence>
<accession>A0AAU8GWG6</accession>
<dbReference type="CDD" id="cd17503">
    <property type="entry name" value="MFS_LmrB_MDR_like"/>
    <property type="match status" value="1"/>
</dbReference>
<dbReference type="PANTHER" id="PTHR23501:SF174">
    <property type="entry name" value="MULTIDRUG EXPORT PROTEIN EMRB-RELATED"/>
    <property type="match status" value="1"/>
</dbReference>
<feature type="transmembrane region" description="Helical" evidence="7">
    <location>
        <begin position="329"/>
        <end position="350"/>
    </location>
</feature>
<feature type="domain" description="Major facilitator superfamily (MFS) profile" evidence="8">
    <location>
        <begin position="6"/>
        <end position="498"/>
    </location>
</feature>
<dbReference type="InterPro" id="IPR011701">
    <property type="entry name" value="MFS"/>
</dbReference>
<dbReference type="InterPro" id="IPR004638">
    <property type="entry name" value="EmrB-like"/>
</dbReference>
<evidence type="ECO:0000256" key="3">
    <source>
        <dbReference type="ARBA" id="ARBA00022475"/>
    </source>
</evidence>
<dbReference type="EMBL" id="CP144373">
    <property type="protein sequence ID" value="XCH46958.1"/>
    <property type="molecule type" value="Genomic_DNA"/>
</dbReference>
<dbReference type="SUPFAM" id="SSF103473">
    <property type="entry name" value="MFS general substrate transporter"/>
    <property type="match status" value="1"/>
</dbReference>
<dbReference type="InterPro" id="IPR036259">
    <property type="entry name" value="MFS_trans_sf"/>
</dbReference>
<evidence type="ECO:0000256" key="6">
    <source>
        <dbReference type="ARBA" id="ARBA00023136"/>
    </source>
</evidence>
<dbReference type="PANTHER" id="PTHR23501">
    <property type="entry name" value="MAJOR FACILITATOR SUPERFAMILY"/>
    <property type="match status" value="1"/>
</dbReference>
<dbReference type="InterPro" id="IPR020846">
    <property type="entry name" value="MFS_dom"/>
</dbReference>